<dbReference type="AlphaFoldDB" id="A0A8J8GDM1"/>
<sequence length="235" mass="27141">MKFHIFRNNKGFTLIEVMLSLALIFLLVFTLYKFFLEAYDYTMENKSKTIAVNIARNVVNYMEKQNFFVMEKYIEQNKGSDKFVKLTWENCVEDQSCVKKDEEGNRNLSDCGVARFEDFPLFTSGVDDEGNEIADGSICLSVLAPIINNMDYKDNNQVVVYLTEFYEEKSINDQIIDLLKSENDEAEITKGINSIIGTKSPDYQSQLLKIFVVVTWNEKRDNIVLEGVISDEAFR</sequence>
<evidence type="ECO:0000256" key="3">
    <source>
        <dbReference type="SAM" id="Phobius"/>
    </source>
</evidence>
<comment type="caution">
    <text evidence="4">The sequence shown here is derived from an EMBL/GenBank/DDBJ whole genome shotgun (WGS) entry which is preliminary data.</text>
</comment>
<dbReference type="RefSeq" id="WP_173730806.1">
    <property type="nucleotide sequence ID" value="NZ_JABTTE010000007.1"/>
</dbReference>
<dbReference type="GO" id="GO:0030420">
    <property type="term" value="P:establishment of competence for transformation"/>
    <property type="evidence" value="ECO:0007669"/>
    <property type="project" value="UniProtKB-KW"/>
</dbReference>
<dbReference type="Proteomes" id="UP000625804">
    <property type="component" value="Unassembled WGS sequence"/>
</dbReference>
<evidence type="ECO:0000256" key="2">
    <source>
        <dbReference type="ARBA" id="ARBA00023287"/>
    </source>
</evidence>
<evidence type="ECO:0000313" key="4">
    <source>
        <dbReference type="EMBL" id="NSL51599.1"/>
    </source>
</evidence>
<feature type="transmembrane region" description="Helical" evidence="3">
    <location>
        <begin position="12"/>
        <end position="35"/>
    </location>
</feature>
<dbReference type="EMBL" id="JABTTE010000007">
    <property type="protein sequence ID" value="NSL51599.1"/>
    <property type="molecule type" value="Genomic_DNA"/>
</dbReference>
<accession>A0A8J8GDM1</accession>
<protein>
    <submittedName>
        <fullName evidence="4">Prepilin-type N-terminal cleavage/methylation domain-containing protein</fullName>
    </submittedName>
</protein>
<reference evidence="4" key="1">
    <citation type="submission" date="2020-06" db="EMBL/GenBank/DDBJ databases">
        <title>A novel thermopfilic bacterium from Erzurum, Turkey.</title>
        <authorList>
            <person name="Adiguzel A."/>
            <person name="Ay H."/>
            <person name="Baltaci M.O."/>
        </authorList>
    </citation>
    <scope>NUCLEOTIDE SEQUENCE</scope>
    <source>
        <strain evidence="4">P2</strain>
    </source>
</reference>
<keyword evidence="2" id="KW-0178">Competence</keyword>
<dbReference type="GO" id="GO:0009986">
    <property type="term" value="C:cell surface"/>
    <property type="evidence" value="ECO:0007669"/>
    <property type="project" value="UniProtKB-SubCell"/>
</dbReference>
<dbReference type="NCBIfam" id="TIGR02532">
    <property type="entry name" value="IV_pilin_GFxxxE"/>
    <property type="match status" value="1"/>
</dbReference>
<proteinExistence type="predicted"/>
<comment type="subcellular location">
    <subcellularLocation>
        <location evidence="1">Cell surface</location>
    </subcellularLocation>
</comment>
<keyword evidence="3" id="KW-0812">Transmembrane</keyword>
<keyword evidence="5" id="KW-1185">Reference proteome</keyword>
<gene>
    <name evidence="4" type="ORF">HR057_07425</name>
</gene>
<dbReference type="Pfam" id="PF07963">
    <property type="entry name" value="N_methyl"/>
    <property type="match status" value="1"/>
</dbReference>
<evidence type="ECO:0000313" key="5">
    <source>
        <dbReference type="Proteomes" id="UP000625804"/>
    </source>
</evidence>
<keyword evidence="3" id="KW-1133">Transmembrane helix</keyword>
<dbReference type="PROSITE" id="PS00409">
    <property type="entry name" value="PROKAR_NTER_METHYL"/>
    <property type="match status" value="1"/>
</dbReference>
<evidence type="ECO:0000256" key="1">
    <source>
        <dbReference type="ARBA" id="ARBA00004241"/>
    </source>
</evidence>
<organism evidence="4 5">
    <name type="scientific">Calidifontibacillus erzurumensis</name>
    <dbReference type="NCBI Taxonomy" id="2741433"/>
    <lineage>
        <taxon>Bacteria</taxon>
        <taxon>Bacillati</taxon>
        <taxon>Bacillota</taxon>
        <taxon>Bacilli</taxon>
        <taxon>Bacillales</taxon>
        <taxon>Bacillaceae</taxon>
        <taxon>Calidifontibacillus/Schinkia group</taxon>
        <taxon>Calidifontibacillus</taxon>
    </lineage>
</organism>
<dbReference type="InterPro" id="IPR012902">
    <property type="entry name" value="N_methyl_site"/>
</dbReference>
<name>A0A8J8GDM1_9BACI</name>
<keyword evidence="3" id="KW-0472">Membrane</keyword>